<sequence>MQKRLNEYTEQHLSGAAKEVLVKSVAQSLPNCVMHVFQLPLMLFDELMGVIREFWWRGGGGV</sequence>
<accession>A0AAV5DRK2</accession>
<comment type="caution">
    <text evidence="1">The sequence shown here is derived from an EMBL/GenBank/DDBJ whole genome shotgun (WGS) entry which is preliminary data.</text>
</comment>
<dbReference type="EMBL" id="BQKI01000031">
    <property type="protein sequence ID" value="GJN13055.1"/>
    <property type="molecule type" value="Genomic_DNA"/>
</dbReference>
<evidence type="ECO:0000313" key="1">
    <source>
        <dbReference type="EMBL" id="GJN13055.1"/>
    </source>
</evidence>
<gene>
    <name evidence="1" type="primary">ga31388</name>
    <name evidence="1" type="ORF">PR202_ga31388</name>
</gene>
<organism evidence="1 2">
    <name type="scientific">Eleusine coracana subsp. coracana</name>
    <dbReference type="NCBI Taxonomy" id="191504"/>
    <lineage>
        <taxon>Eukaryota</taxon>
        <taxon>Viridiplantae</taxon>
        <taxon>Streptophyta</taxon>
        <taxon>Embryophyta</taxon>
        <taxon>Tracheophyta</taxon>
        <taxon>Spermatophyta</taxon>
        <taxon>Magnoliopsida</taxon>
        <taxon>Liliopsida</taxon>
        <taxon>Poales</taxon>
        <taxon>Poaceae</taxon>
        <taxon>PACMAD clade</taxon>
        <taxon>Chloridoideae</taxon>
        <taxon>Cynodonteae</taxon>
        <taxon>Eleusininae</taxon>
        <taxon>Eleusine</taxon>
    </lineage>
</organism>
<reference evidence="1" key="2">
    <citation type="submission" date="2021-12" db="EMBL/GenBank/DDBJ databases">
        <title>Resequencing data analysis of finger millet.</title>
        <authorList>
            <person name="Hatakeyama M."/>
            <person name="Aluri S."/>
            <person name="Balachadran M.T."/>
            <person name="Sivarajan S.R."/>
            <person name="Poveda L."/>
            <person name="Shimizu-Inatsugi R."/>
            <person name="Schlapbach R."/>
            <person name="Sreeman S.M."/>
            <person name="Shimizu K.K."/>
        </authorList>
    </citation>
    <scope>NUCLEOTIDE SEQUENCE</scope>
</reference>
<name>A0AAV5DRK2_ELECO</name>
<keyword evidence="2" id="KW-1185">Reference proteome</keyword>
<evidence type="ECO:0000313" key="2">
    <source>
        <dbReference type="Proteomes" id="UP001054889"/>
    </source>
</evidence>
<reference evidence="1" key="1">
    <citation type="journal article" date="2018" name="DNA Res.">
        <title>Multiple hybrid de novo genome assembly of finger millet, an orphan allotetraploid crop.</title>
        <authorList>
            <person name="Hatakeyama M."/>
            <person name="Aluri S."/>
            <person name="Balachadran M.T."/>
            <person name="Sivarajan S.R."/>
            <person name="Patrignani A."/>
            <person name="Gruter S."/>
            <person name="Poveda L."/>
            <person name="Shimizu-Inatsugi R."/>
            <person name="Baeten J."/>
            <person name="Francoijs K.J."/>
            <person name="Nataraja K.N."/>
            <person name="Reddy Y.A.N."/>
            <person name="Phadnis S."/>
            <person name="Ravikumar R.L."/>
            <person name="Schlapbach R."/>
            <person name="Sreeman S.M."/>
            <person name="Shimizu K.K."/>
        </authorList>
    </citation>
    <scope>NUCLEOTIDE SEQUENCE</scope>
</reference>
<dbReference type="Proteomes" id="UP001054889">
    <property type="component" value="Unassembled WGS sequence"/>
</dbReference>
<protein>
    <submittedName>
        <fullName evidence="1">Uncharacterized protein</fullName>
    </submittedName>
</protein>
<dbReference type="AlphaFoldDB" id="A0AAV5DRK2"/>
<proteinExistence type="predicted"/>